<organism evidence="2 3">
    <name type="scientific">Chryseolinea serpens</name>
    <dbReference type="NCBI Taxonomy" id="947013"/>
    <lineage>
        <taxon>Bacteria</taxon>
        <taxon>Pseudomonadati</taxon>
        <taxon>Bacteroidota</taxon>
        <taxon>Cytophagia</taxon>
        <taxon>Cytophagales</taxon>
        <taxon>Fulvivirgaceae</taxon>
        <taxon>Chryseolinea</taxon>
    </lineage>
</organism>
<dbReference type="InterPro" id="IPR039022">
    <property type="entry name" value="KaiB-like"/>
</dbReference>
<dbReference type="CDD" id="cd02978">
    <property type="entry name" value="KaiB_like"/>
    <property type="match status" value="1"/>
</dbReference>
<feature type="domain" description="KaiB" evidence="1">
    <location>
        <begin position="27"/>
        <end position="108"/>
    </location>
</feature>
<dbReference type="SMART" id="SM01248">
    <property type="entry name" value="KaiB"/>
    <property type="match status" value="1"/>
</dbReference>
<gene>
    <name evidence="2" type="ORF">SAMN04488109_5296</name>
</gene>
<dbReference type="RefSeq" id="WP_073140629.1">
    <property type="nucleotide sequence ID" value="NZ_FQWQ01000004.1"/>
</dbReference>
<dbReference type="GO" id="GO:0048511">
    <property type="term" value="P:rhythmic process"/>
    <property type="evidence" value="ECO:0007669"/>
    <property type="project" value="InterPro"/>
</dbReference>
<dbReference type="OrthoDB" id="5458519at2"/>
<evidence type="ECO:0000313" key="2">
    <source>
        <dbReference type="EMBL" id="SHH77307.1"/>
    </source>
</evidence>
<reference evidence="2 3" key="1">
    <citation type="submission" date="2016-11" db="EMBL/GenBank/DDBJ databases">
        <authorList>
            <person name="Jaros S."/>
            <person name="Januszkiewicz K."/>
            <person name="Wedrychowicz H."/>
        </authorList>
    </citation>
    <scope>NUCLEOTIDE SEQUENCE [LARGE SCALE GENOMIC DNA]</scope>
    <source>
        <strain evidence="2 3">DSM 24574</strain>
    </source>
</reference>
<name>A0A1M5VPZ8_9BACT</name>
<dbReference type="EMBL" id="FQWQ01000004">
    <property type="protein sequence ID" value="SHH77307.1"/>
    <property type="molecule type" value="Genomic_DNA"/>
</dbReference>
<protein>
    <submittedName>
        <fullName evidence="2">Circadian clock protein KaiB</fullName>
    </submittedName>
</protein>
<dbReference type="Proteomes" id="UP000184212">
    <property type="component" value="Unassembled WGS sequence"/>
</dbReference>
<dbReference type="PANTHER" id="PTHR41709">
    <property type="entry name" value="KAIB-LIKE PROTEIN 1"/>
    <property type="match status" value="1"/>
</dbReference>
<sequence length="109" mass="12293">MTISKRKPKKENVKAKADAPGNKYVLRLFVTGILPNSTQAIINVNKICEKYLKGRYDLEIIDIYKQPFFALQEGIVAVPVLIKKFPLPEERVIGDLSDTDKVLNGLHLV</sequence>
<dbReference type="InterPro" id="IPR011649">
    <property type="entry name" value="KaiB_domain"/>
</dbReference>
<dbReference type="Pfam" id="PF07689">
    <property type="entry name" value="KaiB"/>
    <property type="match status" value="1"/>
</dbReference>
<proteinExistence type="predicted"/>
<evidence type="ECO:0000259" key="1">
    <source>
        <dbReference type="SMART" id="SM01248"/>
    </source>
</evidence>
<dbReference type="InterPro" id="IPR036249">
    <property type="entry name" value="Thioredoxin-like_sf"/>
</dbReference>
<accession>A0A1M5VPZ8</accession>
<dbReference type="PANTHER" id="PTHR41709:SF2">
    <property type="entry name" value="CIRCADIAN CLOCK PROTEIN KAIB2"/>
    <property type="match status" value="1"/>
</dbReference>
<evidence type="ECO:0000313" key="3">
    <source>
        <dbReference type="Proteomes" id="UP000184212"/>
    </source>
</evidence>
<dbReference type="SUPFAM" id="SSF52833">
    <property type="entry name" value="Thioredoxin-like"/>
    <property type="match status" value="1"/>
</dbReference>
<dbReference type="AlphaFoldDB" id="A0A1M5VPZ8"/>
<dbReference type="STRING" id="947013.SAMN04488109_5296"/>
<keyword evidence="3" id="KW-1185">Reference proteome</keyword>
<dbReference type="Gene3D" id="3.40.30.10">
    <property type="entry name" value="Glutaredoxin"/>
    <property type="match status" value="1"/>
</dbReference>